<evidence type="ECO:0000313" key="7">
    <source>
        <dbReference type="EMBL" id="KGH45655.1"/>
    </source>
</evidence>
<name>A0A098Y5E3_9ACTN</name>
<dbReference type="Pfam" id="PF00877">
    <property type="entry name" value="NLPC_P60"/>
    <property type="match status" value="1"/>
</dbReference>
<proteinExistence type="inferred from homology"/>
<keyword evidence="2" id="KW-0645">Protease</keyword>
<accession>A0A098Y5E3</accession>
<keyword evidence="3" id="KW-0378">Hydrolase</keyword>
<dbReference type="PANTHER" id="PTHR47359:SF3">
    <property type="entry name" value="NLP_P60 DOMAIN-CONTAINING PROTEIN-RELATED"/>
    <property type="match status" value="1"/>
</dbReference>
<gene>
    <name evidence="7" type="ORF">IN07_16300</name>
</gene>
<dbReference type="GO" id="GO:0008234">
    <property type="term" value="F:cysteine-type peptidase activity"/>
    <property type="evidence" value="ECO:0007669"/>
    <property type="project" value="UniProtKB-KW"/>
</dbReference>
<evidence type="ECO:0000256" key="1">
    <source>
        <dbReference type="ARBA" id="ARBA00007074"/>
    </source>
</evidence>
<dbReference type="InterPro" id="IPR038765">
    <property type="entry name" value="Papain-like_cys_pep_sf"/>
</dbReference>
<feature type="chain" id="PRO_5001942163" description="NlpC/P60 domain-containing protein" evidence="5">
    <location>
        <begin position="39"/>
        <end position="178"/>
    </location>
</feature>
<comment type="caution">
    <text evidence="7">The sequence shown here is derived from an EMBL/GenBank/DDBJ whole genome shotgun (WGS) entry which is preliminary data.</text>
</comment>
<protein>
    <recommendedName>
        <fullName evidence="6">NlpC/P60 domain-containing protein</fullName>
    </recommendedName>
</protein>
<dbReference type="PROSITE" id="PS51935">
    <property type="entry name" value="NLPC_P60"/>
    <property type="match status" value="1"/>
</dbReference>
<dbReference type="InterPro" id="IPR051794">
    <property type="entry name" value="PG_Endopeptidase_C40"/>
</dbReference>
<dbReference type="GO" id="GO:0006508">
    <property type="term" value="P:proteolysis"/>
    <property type="evidence" value="ECO:0007669"/>
    <property type="project" value="UniProtKB-KW"/>
</dbReference>
<dbReference type="Proteomes" id="UP000029713">
    <property type="component" value="Unassembled WGS sequence"/>
</dbReference>
<dbReference type="InterPro" id="IPR000064">
    <property type="entry name" value="NLP_P60_dom"/>
</dbReference>
<keyword evidence="8" id="KW-1185">Reference proteome</keyword>
<keyword evidence="4" id="KW-0788">Thiol protease</keyword>
<dbReference type="PANTHER" id="PTHR47359">
    <property type="entry name" value="PEPTIDOGLYCAN DL-ENDOPEPTIDASE CWLO"/>
    <property type="match status" value="1"/>
</dbReference>
<dbReference type="OrthoDB" id="9815778at2"/>
<keyword evidence="5" id="KW-0732">Signal</keyword>
<evidence type="ECO:0000313" key="8">
    <source>
        <dbReference type="Proteomes" id="UP000029713"/>
    </source>
</evidence>
<reference evidence="7 8" key="1">
    <citation type="submission" date="2014-07" db="EMBL/GenBank/DDBJ databases">
        <title>Biosystematic studies on Modestobacter strains isolated from extreme hyper-arid desert soil and from historic building.</title>
        <authorList>
            <person name="Bukarasam K."/>
            <person name="Bull A."/>
            <person name="Girard G."/>
            <person name="van Wezel G."/>
            <person name="Goodfellow M."/>
        </authorList>
    </citation>
    <scope>NUCLEOTIDE SEQUENCE [LARGE SCALE GENOMIC DNA]</scope>
    <source>
        <strain evidence="7 8">KNN45-2b</strain>
    </source>
</reference>
<comment type="similarity">
    <text evidence="1">Belongs to the peptidase C40 family.</text>
</comment>
<dbReference type="AlphaFoldDB" id="A0A098Y5E3"/>
<dbReference type="RefSeq" id="WP_052091340.1">
    <property type="nucleotide sequence ID" value="NZ_JPMX01000075.1"/>
</dbReference>
<evidence type="ECO:0000256" key="5">
    <source>
        <dbReference type="SAM" id="SignalP"/>
    </source>
</evidence>
<dbReference type="EMBL" id="JPMX01000075">
    <property type="protein sequence ID" value="KGH45655.1"/>
    <property type="molecule type" value="Genomic_DNA"/>
</dbReference>
<evidence type="ECO:0000256" key="4">
    <source>
        <dbReference type="ARBA" id="ARBA00022807"/>
    </source>
</evidence>
<feature type="domain" description="NlpC/P60" evidence="6">
    <location>
        <begin position="62"/>
        <end position="178"/>
    </location>
</feature>
<organism evidence="7 8">
    <name type="scientific">Modestobacter caceresii</name>
    <dbReference type="NCBI Taxonomy" id="1522368"/>
    <lineage>
        <taxon>Bacteria</taxon>
        <taxon>Bacillati</taxon>
        <taxon>Actinomycetota</taxon>
        <taxon>Actinomycetes</taxon>
        <taxon>Geodermatophilales</taxon>
        <taxon>Geodermatophilaceae</taxon>
        <taxon>Modestobacter</taxon>
    </lineage>
</organism>
<feature type="signal peptide" evidence="5">
    <location>
        <begin position="1"/>
        <end position="38"/>
    </location>
</feature>
<evidence type="ECO:0000259" key="6">
    <source>
        <dbReference type="PROSITE" id="PS51935"/>
    </source>
</evidence>
<evidence type="ECO:0000256" key="2">
    <source>
        <dbReference type="ARBA" id="ARBA00022670"/>
    </source>
</evidence>
<dbReference type="SUPFAM" id="SSF54001">
    <property type="entry name" value="Cysteine proteinases"/>
    <property type="match status" value="1"/>
</dbReference>
<sequence>MTTTRTSPARRPSRSGRRALIALFASAGVALTPMAAQASVGGGGAAAPAPVAAPVAPVAAPNAAAQIIVDTALAQQGKPYVWAGAGPNVYDCSGLTQYSYAAAGITLPHSSRMQSTMGVPVARADLQPGDLVFFYDPVGHVGIYIGNGLMVHAPTAGDVVRTINVDTMWGYHSARRLV</sequence>
<dbReference type="Gene3D" id="3.90.1720.10">
    <property type="entry name" value="endopeptidase domain like (from Nostoc punctiforme)"/>
    <property type="match status" value="1"/>
</dbReference>
<evidence type="ECO:0000256" key="3">
    <source>
        <dbReference type="ARBA" id="ARBA00022801"/>
    </source>
</evidence>